<name>A0ABX3ZHR4_9BACL</name>
<dbReference type="Pfam" id="PF02771">
    <property type="entry name" value="Acyl-CoA_dh_N"/>
    <property type="match status" value="1"/>
</dbReference>
<dbReference type="PIRSF" id="PIRSF016578">
    <property type="entry name" value="HsaA"/>
    <property type="match status" value="1"/>
</dbReference>
<dbReference type="InterPro" id="IPR036250">
    <property type="entry name" value="AcylCo_DH-like_C"/>
</dbReference>
<comment type="caution">
    <text evidence="4">The sequence shown here is derived from an EMBL/GenBank/DDBJ whole genome shotgun (WGS) entry which is preliminary data.</text>
</comment>
<evidence type="ECO:0000256" key="1">
    <source>
        <dbReference type="ARBA" id="ARBA00023002"/>
    </source>
</evidence>
<reference evidence="4 5" key="1">
    <citation type="journal article" date="2017" name="Int. J. Syst. Evol. Microbiol.">
        <title>Solibacillus kalamii sp. nov., isolated from a high-efficiency particulate arrestance filter system used in the International Space Station.</title>
        <authorList>
            <person name="Checinska Sielaff A."/>
            <person name="Kumar R.M."/>
            <person name="Pal D."/>
            <person name="Mayilraj S."/>
            <person name="Venkateswaran K."/>
        </authorList>
    </citation>
    <scope>NUCLEOTIDE SEQUENCE [LARGE SCALE GENOMIC DNA]</scope>
    <source>
        <strain evidence="4 5">ISSFR-015</strain>
    </source>
</reference>
<dbReference type="PANTHER" id="PTHR43884">
    <property type="entry name" value="ACYL-COA DEHYDROGENASE"/>
    <property type="match status" value="1"/>
</dbReference>
<dbReference type="InterPro" id="IPR037069">
    <property type="entry name" value="AcylCoA_DH/ox_N_sf"/>
</dbReference>
<dbReference type="InterPro" id="IPR009100">
    <property type="entry name" value="AcylCoA_DH/oxidase_NM_dom_sf"/>
</dbReference>
<dbReference type="SUPFAM" id="SSF56645">
    <property type="entry name" value="Acyl-CoA dehydrogenase NM domain-like"/>
    <property type="match status" value="1"/>
</dbReference>
<proteinExistence type="predicted"/>
<dbReference type="Pfam" id="PF08028">
    <property type="entry name" value="Acyl-CoA_dh_2"/>
    <property type="match status" value="1"/>
</dbReference>
<organism evidence="4 5">
    <name type="scientific">Solibacillus kalamii</name>
    <dbReference type="NCBI Taxonomy" id="1748298"/>
    <lineage>
        <taxon>Bacteria</taxon>
        <taxon>Bacillati</taxon>
        <taxon>Bacillota</taxon>
        <taxon>Bacilli</taxon>
        <taxon>Bacillales</taxon>
        <taxon>Caryophanaceae</taxon>
        <taxon>Solibacillus</taxon>
    </lineage>
</organism>
<feature type="domain" description="Acyl-CoA dehydrogenase C-terminal" evidence="3">
    <location>
        <begin position="246"/>
        <end position="378"/>
    </location>
</feature>
<accession>A0ABX3ZHR4</accession>
<gene>
    <name evidence="4" type="ORF">CBM15_08155</name>
</gene>
<dbReference type="InterPro" id="IPR013107">
    <property type="entry name" value="Acyl-CoA_DH_C"/>
</dbReference>
<evidence type="ECO:0000313" key="4">
    <source>
        <dbReference type="EMBL" id="OUZ39221.1"/>
    </source>
</evidence>
<keyword evidence="5" id="KW-1185">Reference proteome</keyword>
<dbReference type="Gene3D" id="2.40.110.10">
    <property type="entry name" value="Butyryl-CoA Dehydrogenase, subunit A, domain 2"/>
    <property type="match status" value="1"/>
</dbReference>
<evidence type="ECO:0000313" key="5">
    <source>
        <dbReference type="Proteomes" id="UP000196594"/>
    </source>
</evidence>
<sequence length="400" mass="45223">MMTTALTERQIEVMNKMQEIAANVRKRVKETEEIRRIPEATMQELKDSGLMYILRPERYGGLQANVETYSQVIIELSKACASTGWIASLCAIRDIMVAESFNEKAHLEIFSDNPQDVLFAGVYEPRSCTVRKVEGGYLVEEGHWMFCSGSLHATWGYFGMYTKDENDNILEQLLMTVPFDVLEIEDDWHTLGLRGTGSNAVRMKNVFVPEHRVTSFVKILDGDFQSLHLRDIPLYNSALFPCLILSLGLPGLGVVKEMLDNFKQSLPYRTAQHMGVKMIKDAASTHHLLATAELKVETAELYFMNLAKSIDEWAAKGEIMPKDLRLKALADIGYANEMLNDAVQVLLRASGSGFVYDASPMQRLIRDFLTLNSHRSLSPVITRENYGRQLAGLQPNQIRY</sequence>
<dbReference type="Proteomes" id="UP000196594">
    <property type="component" value="Unassembled WGS sequence"/>
</dbReference>
<dbReference type="Gene3D" id="1.10.540.10">
    <property type="entry name" value="Acyl-CoA dehydrogenase/oxidase, N-terminal domain"/>
    <property type="match status" value="1"/>
</dbReference>
<dbReference type="PANTHER" id="PTHR43884:SF12">
    <property type="entry name" value="ISOVALERYL-COA DEHYDROGENASE, MITOCHONDRIAL-RELATED"/>
    <property type="match status" value="1"/>
</dbReference>
<keyword evidence="1" id="KW-0560">Oxidoreductase</keyword>
<dbReference type="InterPro" id="IPR013786">
    <property type="entry name" value="AcylCoA_DH/ox_N"/>
</dbReference>
<protein>
    <submittedName>
        <fullName evidence="4">Acyl-CoA dehydrogenase</fullName>
    </submittedName>
</protein>
<evidence type="ECO:0000259" key="3">
    <source>
        <dbReference type="Pfam" id="PF08028"/>
    </source>
</evidence>
<evidence type="ECO:0000259" key="2">
    <source>
        <dbReference type="Pfam" id="PF02771"/>
    </source>
</evidence>
<dbReference type="InterPro" id="IPR046373">
    <property type="entry name" value="Acyl-CoA_Oxase/DH_mid-dom_sf"/>
</dbReference>
<dbReference type="EMBL" id="NHNT01000004">
    <property type="protein sequence ID" value="OUZ39221.1"/>
    <property type="molecule type" value="Genomic_DNA"/>
</dbReference>
<dbReference type="Gene3D" id="1.20.140.10">
    <property type="entry name" value="Butyryl-CoA Dehydrogenase, subunit A, domain 3"/>
    <property type="match status" value="1"/>
</dbReference>
<dbReference type="SUPFAM" id="SSF47203">
    <property type="entry name" value="Acyl-CoA dehydrogenase C-terminal domain-like"/>
    <property type="match status" value="1"/>
</dbReference>
<feature type="domain" description="Acyl-CoA dehydrogenase/oxidase N-terminal" evidence="2">
    <location>
        <begin position="7"/>
        <end position="88"/>
    </location>
</feature>